<dbReference type="SUPFAM" id="SSF48452">
    <property type="entry name" value="TPR-like"/>
    <property type="match status" value="1"/>
</dbReference>
<sequence length="568" mass="64064">MCKGLTERFTSLHPSPSIFLMTTGNRIGRGPSSNSIDQEKVDSLKRTGQKAFQAGNFQSALESFTQALAEKKDDIGLLDNRCATYGKLKQYSLARNDARAMVKLAPTDERGYLRLGQVLIRDGSPEKARAIYEYALQKLPEDNRSREALNQLLKKVQDHLAGGNRRDPFTVLPLELAEWTLRSLSFKERVNYIHQSKVTLTHANIHNIVPAATPKVLDMLSRCPRLEHLELHAQHDNPAEFYAKIRNFKRLKTLVCQVKISHACVGGILSGLPLLEKAKFNDIWETRQDSTETWPEHLPNLKSLTIGSSYRHPNNHLVPFMHTSVIPRLGSTTQPTYPNLEELEIAWNPPSSASFKFITLQPGETLPPIRRLTLLGAQIQPNFYATLPESIESLRCYAGSVEHWAPGLQLMMDESPKKFPNLEDLIFESVPWINKNNLYLFLWDSQAPIKALHINYCHNINAEDFITIFIDDSAHVNTRIRKITNLGIAGMAGIDDARVKHICTKLLDLKILELSETRITGCTIRMLADAKNDDSSMAKLTGVIIKRCDDVDNDAIEYGREKGLLILT</sequence>
<dbReference type="PANTHER" id="PTHR22904:SF523">
    <property type="entry name" value="STRESS-INDUCED-PHOSPHOPROTEIN 1"/>
    <property type="match status" value="1"/>
</dbReference>
<keyword evidence="1" id="KW-0677">Repeat</keyword>
<feature type="repeat" description="TPR" evidence="3">
    <location>
        <begin position="109"/>
        <end position="142"/>
    </location>
</feature>
<feature type="repeat" description="TPR" evidence="3">
    <location>
        <begin position="41"/>
        <end position="74"/>
    </location>
</feature>
<dbReference type="Proteomes" id="UP000191672">
    <property type="component" value="Unassembled WGS sequence"/>
</dbReference>
<dbReference type="Gene3D" id="1.25.40.10">
    <property type="entry name" value="Tetratricopeptide repeat domain"/>
    <property type="match status" value="1"/>
</dbReference>
<dbReference type="InterPro" id="IPR032675">
    <property type="entry name" value="LRR_dom_sf"/>
</dbReference>
<protein>
    <submittedName>
        <fullName evidence="4">Uncharacterized protein</fullName>
    </submittedName>
</protein>
<dbReference type="GO" id="GO:0051879">
    <property type="term" value="F:Hsp90 protein binding"/>
    <property type="evidence" value="ECO:0007669"/>
    <property type="project" value="TreeGrafter"/>
</dbReference>
<dbReference type="AlphaFoldDB" id="A0A1V6Q1K2"/>
<evidence type="ECO:0000256" key="2">
    <source>
        <dbReference type="ARBA" id="ARBA00022803"/>
    </source>
</evidence>
<dbReference type="SMART" id="SM00028">
    <property type="entry name" value="TPR"/>
    <property type="match status" value="3"/>
</dbReference>
<name>A0A1V6Q1K2_9EURO</name>
<proteinExistence type="predicted"/>
<keyword evidence="2 3" id="KW-0802">TPR repeat</keyword>
<accession>A0A1V6Q1K2</accession>
<reference evidence="5" key="1">
    <citation type="journal article" date="2017" name="Nat. Microbiol.">
        <title>Global analysis of biosynthetic gene clusters reveals vast potential of secondary metabolite production in Penicillium species.</title>
        <authorList>
            <person name="Nielsen J.C."/>
            <person name="Grijseels S."/>
            <person name="Prigent S."/>
            <person name="Ji B."/>
            <person name="Dainat J."/>
            <person name="Nielsen K.F."/>
            <person name="Frisvad J.C."/>
            <person name="Workman M."/>
            <person name="Nielsen J."/>
        </authorList>
    </citation>
    <scope>NUCLEOTIDE SEQUENCE [LARGE SCALE GENOMIC DNA]</scope>
    <source>
        <strain evidence="5">IBT 31811</strain>
    </source>
</reference>
<comment type="caution">
    <text evidence="4">The sequence shown here is derived from an EMBL/GenBank/DDBJ whole genome shotgun (WGS) entry which is preliminary data.</text>
</comment>
<evidence type="ECO:0000256" key="1">
    <source>
        <dbReference type="ARBA" id="ARBA00022737"/>
    </source>
</evidence>
<gene>
    <name evidence="4" type="ORF">PENANT_c018G07623</name>
</gene>
<dbReference type="EMBL" id="MDYN01000018">
    <property type="protein sequence ID" value="OQD83168.1"/>
    <property type="molecule type" value="Genomic_DNA"/>
</dbReference>
<dbReference type="PANTHER" id="PTHR22904">
    <property type="entry name" value="TPR REPEAT CONTAINING PROTEIN"/>
    <property type="match status" value="1"/>
</dbReference>
<dbReference type="PROSITE" id="PS50005">
    <property type="entry name" value="TPR"/>
    <property type="match status" value="2"/>
</dbReference>
<dbReference type="InterPro" id="IPR019734">
    <property type="entry name" value="TPR_rpt"/>
</dbReference>
<dbReference type="STRING" id="416450.A0A1V6Q1K2"/>
<dbReference type="Gene3D" id="3.80.10.10">
    <property type="entry name" value="Ribonuclease Inhibitor"/>
    <property type="match status" value="1"/>
</dbReference>
<evidence type="ECO:0000256" key="3">
    <source>
        <dbReference type="PROSITE-ProRule" id="PRU00339"/>
    </source>
</evidence>
<organism evidence="4 5">
    <name type="scientific">Penicillium antarcticum</name>
    <dbReference type="NCBI Taxonomy" id="416450"/>
    <lineage>
        <taxon>Eukaryota</taxon>
        <taxon>Fungi</taxon>
        <taxon>Dikarya</taxon>
        <taxon>Ascomycota</taxon>
        <taxon>Pezizomycotina</taxon>
        <taxon>Eurotiomycetes</taxon>
        <taxon>Eurotiomycetidae</taxon>
        <taxon>Eurotiales</taxon>
        <taxon>Aspergillaceae</taxon>
        <taxon>Penicillium</taxon>
    </lineage>
</organism>
<keyword evidence="5" id="KW-1185">Reference proteome</keyword>
<dbReference type="InterPro" id="IPR011990">
    <property type="entry name" value="TPR-like_helical_dom_sf"/>
</dbReference>
<evidence type="ECO:0000313" key="4">
    <source>
        <dbReference type="EMBL" id="OQD83168.1"/>
    </source>
</evidence>
<dbReference type="SUPFAM" id="SSF52047">
    <property type="entry name" value="RNI-like"/>
    <property type="match status" value="1"/>
</dbReference>
<evidence type="ECO:0000313" key="5">
    <source>
        <dbReference type="Proteomes" id="UP000191672"/>
    </source>
</evidence>